<dbReference type="AlphaFoldDB" id="A0A7G2CT08"/>
<reference evidence="3 4" key="1">
    <citation type="submission" date="2020-08" db="EMBL/GenBank/DDBJ databases">
        <authorList>
            <person name="Newling K."/>
            <person name="Davey J."/>
            <person name="Forrester S."/>
        </authorList>
    </citation>
    <scope>NUCLEOTIDE SEQUENCE [LARGE SCALE GENOMIC DNA]</scope>
    <source>
        <strain evidence="4">Crithidia deanei Carvalho (ATCC PRA-265)</strain>
    </source>
</reference>
<name>A0A7G2CT08_9TRYP</name>
<feature type="compositionally biased region" description="Low complexity" evidence="2">
    <location>
        <begin position="356"/>
        <end position="369"/>
    </location>
</feature>
<evidence type="ECO:0000256" key="2">
    <source>
        <dbReference type="SAM" id="MobiDB-lite"/>
    </source>
</evidence>
<keyword evidence="1" id="KW-0175">Coiled coil</keyword>
<feature type="region of interest" description="Disordered" evidence="2">
    <location>
        <begin position="415"/>
        <end position="434"/>
    </location>
</feature>
<dbReference type="Proteomes" id="UP000515908">
    <property type="component" value="Chromosome 29"/>
</dbReference>
<feature type="coiled-coil region" evidence="1">
    <location>
        <begin position="175"/>
        <end position="223"/>
    </location>
</feature>
<proteinExistence type="predicted"/>
<dbReference type="VEuPathDB" id="TriTrypDB:ADEAN_001047600"/>
<organism evidence="3 4">
    <name type="scientific">Angomonas deanei</name>
    <dbReference type="NCBI Taxonomy" id="59799"/>
    <lineage>
        <taxon>Eukaryota</taxon>
        <taxon>Discoba</taxon>
        <taxon>Euglenozoa</taxon>
        <taxon>Kinetoplastea</taxon>
        <taxon>Metakinetoplastina</taxon>
        <taxon>Trypanosomatida</taxon>
        <taxon>Trypanosomatidae</taxon>
        <taxon>Strigomonadinae</taxon>
        <taxon>Angomonas</taxon>
    </lineage>
</organism>
<keyword evidence="4" id="KW-1185">Reference proteome</keyword>
<sequence>MTAPIQPFGDECAIVLDKWLYDVCSEEMQFPSHRRQQYDLYMDRVRLVMKERNFVAGTFVYPSRNGLREVAVLETLLDCLQYEERKKLEKVRQLDNSIESALRLLEDKTMGASPYLQRQRGSVSGAAQKDGYQKLITVDEANYAFHLQLAERYIEELQKKGEGASSAQDATKREYDALVAEKGQLEADLQSFQEKEKACQAQLEAAQEEEEREDTLLQEAQARWAALEAESSTWMNQGEDESGDQQNNKALVAERRAQLIDIGHQVSDTKHAMLNEEQVHRGRVRQAKQKVSEWEDITAKLRTTHTQKRGQVKSIATILQHTADRLAKTSNGSSLTEQLSRLNHLLYVRTTEYMAGTGNEKGNNNNNTNEENHLDGIRPLQPSSILSRRESEAIPSGETTPSRYGANLSTSVTPIRGGSAEGIGGNSPGSPAHRSRYDIVTHLEKWERALREERQRLRQVVKANHAVTGQSVDSLNAHRRIQYNQLKDIIFRA</sequence>
<protein>
    <submittedName>
        <fullName evidence="3">Uncharacterized protein</fullName>
    </submittedName>
</protein>
<gene>
    <name evidence="3" type="ORF">ADEAN_001047600</name>
</gene>
<evidence type="ECO:0000313" key="3">
    <source>
        <dbReference type="EMBL" id="CAD2222920.1"/>
    </source>
</evidence>
<dbReference type="EMBL" id="LR877173">
    <property type="protein sequence ID" value="CAD2222920.1"/>
    <property type="molecule type" value="Genomic_DNA"/>
</dbReference>
<feature type="compositionally biased region" description="Polar residues" evidence="2">
    <location>
        <begin position="397"/>
        <end position="408"/>
    </location>
</feature>
<evidence type="ECO:0000313" key="4">
    <source>
        <dbReference type="Proteomes" id="UP000515908"/>
    </source>
</evidence>
<feature type="region of interest" description="Disordered" evidence="2">
    <location>
        <begin position="355"/>
        <end position="408"/>
    </location>
</feature>
<evidence type="ECO:0000256" key="1">
    <source>
        <dbReference type="SAM" id="Coils"/>
    </source>
</evidence>
<accession>A0A7G2CT08</accession>